<name>A0ABP7T9W1_9BURK</name>
<proteinExistence type="predicted"/>
<dbReference type="Proteomes" id="UP001501353">
    <property type="component" value="Unassembled WGS sequence"/>
</dbReference>
<dbReference type="RefSeq" id="WP_344763228.1">
    <property type="nucleotide sequence ID" value="NZ_BAAAZE010000008.1"/>
</dbReference>
<accession>A0ABP7T9W1</accession>
<evidence type="ECO:0000313" key="1">
    <source>
        <dbReference type="EMBL" id="GAA4023228.1"/>
    </source>
</evidence>
<dbReference type="Pfam" id="PF06864">
    <property type="entry name" value="PAP_PilO"/>
    <property type="match status" value="1"/>
</dbReference>
<dbReference type="EMBL" id="BAAAZE010000008">
    <property type="protein sequence ID" value="GAA4023228.1"/>
    <property type="molecule type" value="Genomic_DNA"/>
</dbReference>
<protein>
    <submittedName>
        <fullName evidence="1">Type 4b pilus protein PilO2</fullName>
    </submittedName>
</protein>
<keyword evidence="2" id="KW-1185">Reference proteome</keyword>
<comment type="caution">
    <text evidence="1">The sequence shown here is derived from an EMBL/GenBank/DDBJ whole genome shotgun (WGS) entry which is preliminary data.</text>
</comment>
<dbReference type="InterPro" id="IPR009663">
    <property type="entry name" value="PAP_PilO"/>
</dbReference>
<reference evidence="2" key="1">
    <citation type="journal article" date="2019" name="Int. J. Syst. Evol. Microbiol.">
        <title>The Global Catalogue of Microorganisms (GCM) 10K type strain sequencing project: providing services to taxonomists for standard genome sequencing and annotation.</title>
        <authorList>
            <consortium name="The Broad Institute Genomics Platform"/>
            <consortium name="The Broad Institute Genome Sequencing Center for Infectious Disease"/>
            <person name="Wu L."/>
            <person name="Ma J."/>
        </authorList>
    </citation>
    <scope>NUCLEOTIDE SEQUENCE [LARGE SCALE GENOMIC DNA]</scope>
    <source>
        <strain evidence="2">JCM 16673</strain>
    </source>
</reference>
<organism evidence="1 2">
    <name type="scientific">Actimicrobium antarcticum</name>
    <dbReference type="NCBI Taxonomy" id="1051899"/>
    <lineage>
        <taxon>Bacteria</taxon>
        <taxon>Pseudomonadati</taxon>
        <taxon>Pseudomonadota</taxon>
        <taxon>Betaproteobacteria</taxon>
        <taxon>Burkholderiales</taxon>
        <taxon>Oxalobacteraceae</taxon>
        <taxon>Actimicrobium</taxon>
    </lineage>
</organism>
<sequence>MATHIFQIGKSRFICGLFWQSLSRPRDFWKEAARLSFKIDADMMVLRKDHAMAQAGYGNTRDGARRGQHSLAAVISKTLAIEGAHYDGHQQPVHNWLCAFKLPDDTWAYCAVRDANFLPNGDFAGTRDEVLERLQGDYALGGWNVVIGEPELEQFGFHNFSGKTLDALLPKKKNGQLHLRKWSALSPVQSRLSTRQLAALGGGAVLVACAGAGYLYQQHQKKEQEREQAMVAARARLMADSARQSPQRPWLSKPTPLVFARACEALLQPVTPGGWQLDQYVCDLNRVTYTWSGNGSNVRYLHEKIPTAVIAISGNQASDTAPLILKADGKDVLLPASVVLRQLQERSQSLGVALRLTAAPKPAAPVKAPGPAAPAPPEPESTIYTLTADLGVLTPMMLADLISQPGVRLDRITWRAGNWSIEGVVYAK</sequence>
<gene>
    <name evidence="1" type="primary">pilO2</name>
    <name evidence="1" type="ORF">GCM10022212_20740</name>
</gene>
<evidence type="ECO:0000313" key="2">
    <source>
        <dbReference type="Proteomes" id="UP001501353"/>
    </source>
</evidence>